<keyword evidence="3" id="KW-1185">Reference proteome</keyword>
<dbReference type="EMBL" id="JAXCGZ010017068">
    <property type="protein sequence ID" value="KAK7068960.1"/>
    <property type="molecule type" value="Genomic_DNA"/>
</dbReference>
<dbReference type="Proteomes" id="UP001381693">
    <property type="component" value="Unassembled WGS sequence"/>
</dbReference>
<reference evidence="2 3" key="1">
    <citation type="submission" date="2023-11" db="EMBL/GenBank/DDBJ databases">
        <title>Halocaridina rubra genome assembly.</title>
        <authorList>
            <person name="Smith C."/>
        </authorList>
    </citation>
    <scope>NUCLEOTIDE SEQUENCE [LARGE SCALE GENOMIC DNA]</scope>
    <source>
        <strain evidence="2">EP-1</strain>
        <tissue evidence="2">Whole</tissue>
    </source>
</reference>
<sequence length="75" mass="7666">MIWFSGHGKSGEGGRNNGGGSGFKQSTPTSPSSSSLVGGSSNKLLLMAASLPQLHPTGRNTLPPLERTPPLPRPA</sequence>
<dbReference type="AlphaFoldDB" id="A0AAN8WZ10"/>
<feature type="compositionally biased region" description="Gly residues" evidence="1">
    <location>
        <begin position="11"/>
        <end position="22"/>
    </location>
</feature>
<evidence type="ECO:0000313" key="3">
    <source>
        <dbReference type="Proteomes" id="UP001381693"/>
    </source>
</evidence>
<protein>
    <submittedName>
        <fullName evidence="2">Uncharacterized protein</fullName>
    </submittedName>
</protein>
<evidence type="ECO:0000256" key="1">
    <source>
        <dbReference type="SAM" id="MobiDB-lite"/>
    </source>
</evidence>
<proteinExistence type="predicted"/>
<feature type="region of interest" description="Disordered" evidence="1">
    <location>
        <begin position="1"/>
        <end position="75"/>
    </location>
</feature>
<comment type="caution">
    <text evidence="2">The sequence shown here is derived from an EMBL/GenBank/DDBJ whole genome shotgun (WGS) entry which is preliminary data.</text>
</comment>
<accession>A0AAN8WZ10</accession>
<feature type="non-terminal residue" evidence="2">
    <location>
        <position position="75"/>
    </location>
</feature>
<organism evidence="2 3">
    <name type="scientific">Halocaridina rubra</name>
    <name type="common">Hawaiian red shrimp</name>
    <dbReference type="NCBI Taxonomy" id="373956"/>
    <lineage>
        <taxon>Eukaryota</taxon>
        <taxon>Metazoa</taxon>
        <taxon>Ecdysozoa</taxon>
        <taxon>Arthropoda</taxon>
        <taxon>Crustacea</taxon>
        <taxon>Multicrustacea</taxon>
        <taxon>Malacostraca</taxon>
        <taxon>Eumalacostraca</taxon>
        <taxon>Eucarida</taxon>
        <taxon>Decapoda</taxon>
        <taxon>Pleocyemata</taxon>
        <taxon>Caridea</taxon>
        <taxon>Atyoidea</taxon>
        <taxon>Atyidae</taxon>
        <taxon>Halocaridina</taxon>
    </lineage>
</organism>
<evidence type="ECO:0000313" key="2">
    <source>
        <dbReference type="EMBL" id="KAK7068960.1"/>
    </source>
</evidence>
<feature type="compositionally biased region" description="Low complexity" evidence="1">
    <location>
        <begin position="26"/>
        <end position="41"/>
    </location>
</feature>
<gene>
    <name evidence="2" type="ORF">SK128_002488</name>
</gene>
<name>A0AAN8WZ10_HALRR</name>
<feature type="compositionally biased region" description="Pro residues" evidence="1">
    <location>
        <begin position="66"/>
        <end position="75"/>
    </location>
</feature>